<evidence type="ECO:0000256" key="3">
    <source>
        <dbReference type="ARBA" id="ARBA00009184"/>
    </source>
</evidence>
<comment type="catalytic activity">
    <reaction evidence="13">
        <text>O-phospho-D-serine + H2O = D-serine + phosphate</text>
        <dbReference type="Rhea" id="RHEA:24873"/>
        <dbReference type="ChEBI" id="CHEBI:15377"/>
        <dbReference type="ChEBI" id="CHEBI:35247"/>
        <dbReference type="ChEBI" id="CHEBI:43474"/>
        <dbReference type="ChEBI" id="CHEBI:58680"/>
        <dbReference type="EC" id="3.1.3.3"/>
    </reaction>
</comment>
<evidence type="ECO:0000256" key="2">
    <source>
        <dbReference type="ARBA" id="ARBA00005135"/>
    </source>
</evidence>
<dbReference type="InterPro" id="IPR036412">
    <property type="entry name" value="HAD-like_sf"/>
</dbReference>
<keyword evidence="9" id="KW-0460">Magnesium</keyword>
<dbReference type="EMBL" id="CP042652">
    <property type="protein sequence ID" value="QKE27610.1"/>
    <property type="molecule type" value="Genomic_DNA"/>
</dbReference>
<evidence type="ECO:0000256" key="1">
    <source>
        <dbReference type="ARBA" id="ARBA00001946"/>
    </source>
</evidence>
<dbReference type="GO" id="GO:0000287">
    <property type="term" value="F:magnesium ion binding"/>
    <property type="evidence" value="ECO:0007669"/>
    <property type="project" value="TreeGrafter"/>
</dbReference>
<sequence length="207" mass="22619">MKLAVFDFDSTLMDGETIDFLADELGIGEEVAKITEEAMSGRLDFFESLTTRVALLKGMEYNKVVDICANLPLMPGAEELVPALQKMGYKVVCFSGGFRLGTGPAAKRLGLDADFSNVLHEKDGKLTGLIGGDMMFGYSKGDMLQRIQSLMGITRADTLVCGDGANDLSMFAHADTRIAFCAREILKKEANVVIDTKDLRKILDYIK</sequence>
<dbReference type="InterPro" id="IPR023214">
    <property type="entry name" value="HAD_sf"/>
</dbReference>
<proteinExistence type="inferred from homology"/>
<evidence type="ECO:0000256" key="5">
    <source>
        <dbReference type="ARBA" id="ARBA00015196"/>
    </source>
</evidence>
<dbReference type="Proteomes" id="UP000503483">
    <property type="component" value="Chromosome"/>
</dbReference>
<organism evidence="15 16">
    <name type="scientific">Arcobacter acticola</name>
    <dbReference type="NCBI Taxonomy" id="1849015"/>
    <lineage>
        <taxon>Bacteria</taxon>
        <taxon>Pseudomonadati</taxon>
        <taxon>Campylobacterota</taxon>
        <taxon>Epsilonproteobacteria</taxon>
        <taxon>Campylobacterales</taxon>
        <taxon>Arcobacteraceae</taxon>
        <taxon>Arcobacter</taxon>
    </lineage>
</organism>
<dbReference type="GO" id="GO:0005737">
    <property type="term" value="C:cytoplasm"/>
    <property type="evidence" value="ECO:0007669"/>
    <property type="project" value="TreeGrafter"/>
</dbReference>
<dbReference type="RefSeq" id="WP_172124488.1">
    <property type="nucleotide sequence ID" value="NZ_CP042652.1"/>
</dbReference>
<comment type="catalytic activity">
    <reaction evidence="12">
        <text>O-phospho-L-serine + H2O = L-serine + phosphate</text>
        <dbReference type="Rhea" id="RHEA:21208"/>
        <dbReference type="ChEBI" id="CHEBI:15377"/>
        <dbReference type="ChEBI" id="CHEBI:33384"/>
        <dbReference type="ChEBI" id="CHEBI:43474"/>
        <dbReference type="ChEBI" id="CHEBI:57524"/>
        <dbReference type="EC" id="3.1.3.3"/>
    </reaction>
</comment>
<dbReference type="SFLD" id="SFLDF00029">
    <property type="entry name" value="phosphoserine_phosphatase"/>
    <property type="match status" value="1"/>
</dbReference>
<evidence type="ECO:0000256" key="11">
    <source>
        <dbReference type="ARBA" id="ARBA00031693"/>
    </source>
</evidence>
<dbReference type="CDD" id="cd07500">
    <property type="entry name" value="HAD_PSP"/>
    <property type="match status" value="1"/>
</dbReference>
<comment type="pathway">
    <text evidence="2">Amino-acid biosynthesis; L-serine biosynthesis; L-serine from 3-phospho-D-glycerate: step 3/3.</text>
</comment>
<dbReference type="NCBIfam" id="TIGR00338">
    <property type="entry name" value="serB"/>
    <property type="match status" value="1"/>
</dbReference>
<name>A0A6M8EB27_9BACT</name>
<feature type="active site" description="Nucleophile" evidence="14">
    <location>
        <position position="7"/>
    </location>
</feature>
<accession>A0A6M8EB27</accession>
<protein>
    <recommendedName>
        <fullName evidence="5">Phosphoserine phosphatase</fullName>
        <ecNumber evidence="4">3.1.3.3</ecNumber>
    </recommendedName>
    <alternativeName>
        <fullName evidence="11">O-phosphoserine phosphohydrolase</fullName>
    </alternativeName>
</protein>
<dbReference type="NCBIfam" id="TIGR01488">
    <property type="entry name" value="HAD-SF-IB"/>
    <property type="match status" value="1"/>
</dbReference>
<keyword evidence="7" id="KW-0479">Metal-binding</keyword>
<evidence type="ECO:0000256" key="12">
    <source>
        <dbReference type="ARBA" id="ARBA00048138"/>
    </source>
</evidence>
<evidence type="ECO:0000256" key="14">
    <source>
        <dbReference type="PIRSR" id="PIRSR604469-1"/>
    </source>
</evidence>
<dbReference type="EC" id="3.1.3.3" evidence="4"/>
<dbReference type="SUPFAM" id="SSF56784">
    <property type="entry name" value="HAD-like"/>
    <property type="match status" value="1"/>
</dbReference>
<dbReference type="SFLD" id="SFLDG01136">
    <property type="entry name" value="C1.6:_Phosphoserine_Phosphatas"/>
    <property type="match status" value="1"/>
</dbReference>
<dbReference type="Pfam" id="PF00702">
    <property type="entry name" value="Hydrolase"/>
    <property type="match status" value="1"/>
</dbReference>
<evidence type="ECO:0000313" key="15">
    <source>
        <dbReference type="EMBL" id="QKE27610.1"/>
    </source>
</evidence>
<dbReference type="UniPathway" id="UPA00135">
    <property type="reaction ID" value="UER00198"/>
</dbReference>
<feature type="active site" description="Proton donor" evidence="14">
    <location>
        <position position="9"/>
    </location>
</feature>
<dbReference type="GO" id="GO:0006564">
    <property type="term" value="P:L-serine biosynthetic process"/>
    <property type="evidence" value="ECO:0007669"/>
    <property type="project" value="UniProtKB-KW"/>
</dbReference>
<evidence type="ECO:0000313" key="16">
    <source>
        <dbReference type="Proteomes" id="UP000503483"/>
    </source>
</evidence>
<dbReference type="SFLD" id="SFLDS00003">
    <property type="entry name" value="Haloacid_Dehalogenase"/>
    <property type="match status" value="1"/>
</dbReference>
<keyword evidence="6" id="KW-0028">Amino-acid biosynthesis</keyword>
<evidence type="ECO:0000256" key="7">
    <source>
        <dbReference type="ARBA" id="ARBA00022723"/>
    </source>
</evidence>
<evidence type="ECO:0000256" key="6">
    <source>
        <dbReference type="ARBA" id="ARBA00022605"/>
    </source>
</evidence>
<reference evidence="15 16" key="1">
    <citation type="submission" date="2019-08" db="EMBL/GenBank/DDBJ databases">
        <title>Complete genome sequence of Arcobacter acticola.</title>
        <authorList>
            <person name="Miller W."/>
        </authorList>
    </citation>
    <scope>NUCLEOTIDE SEQUENCE [LARGE SCALE GENOMIC DNA]</scope>
    <source>
        <strain evidence="15 16">KCTC 52212</strain>
    </source>
</reference>
<comment type="similarity">
    <text evidence="3">Belongs to the HAD-like hydrolase superfamily. SerB family.</text>
</comment>
<dbReference type="KEGG" id="paco:AACT_0399"/>
<evidence type="ECO:0000256" key="8">
    <source>
        <dbReference type="ARBA" id="ARBA00022801"/>
    </source>
</evidence>
<dbReference type="GO" id="GO:0036424">
    <property type="term" value="F:L-phosphoserine phosphatase activity"/>
    <property type="evidence" value="ECO:0007669"/>
    <property type="project" value="InterPro"/>
</dbReference>
<dbReference type="InterPro" id="IPR004469">
    <property type="entry name" value="PSP"/>
</dbReference>
<keyword evidence="16" id="KW-1185">Reference proteome</keyword>
<dbReference type="PANTHER" id="PTHR43344:SF2">
    <property type="entry name" value="PHOSPHOSERINE PHOSPHATASE"/>
    <property type="match status" value="1"/>
</dbReference>
<keyword evidence="8 15" id="KW-0378">Hydrolase</keyword>
<keyword evidence="10" id="KW-0718">Serine biosynthesis</keyword>
<comment type="cofactor">
    <cofactor evidence="1">
        <name>Mg(2+)</name>
        <dbReference type="ChEBI" id="CHEBI:18420"/>
    </cofactor>
</comment>
<gene>
    <name evidence="15" type="primary">serB</name>
    <name evidence="15" type="ORF">AACT_0399</name>
</gene>
<evidence type="ECO:0000256" key="10">
    <source>
        <dbReference type="ARBA" id="ARBA00023299"/>
    </source>
</evidence>
<dbReference type="Gene3D" id="3.40.50.1000">
    <property type="entry name" value="HAD superfamily/HAD-like"/>
    <property type="match status" value="1"/>
</dbReference>
<evidence type="ECO:0000256" key="9">
    <source>
        <dbReference type="ARBA" id="ARBA00022842"/>
    </source>
</evidence>
<evidence type="ECO:0000256" key="13">
    <source>
        <dbReference type="ARBA" id="ARBA00048523"/>
    </source>
</evidence>
<dbReference type="AlphaFoldDB" id="A0A6M8EB27"/>
<evidence type="ECO:0000256" key="4">
    <source>
        <dbReference type="ARBA" id="ARBA00012640"/>
    </source>
</evidence>
<dbReference type="InterPro" id="IPR050582">
    <property type="entry name" value="HAD-like_SerB"/>
</dbReference>
<dbReference type="PANTHER" id="PTHR43344">
    <property type="entry name" value="PHOSPHOSERINE PHOSPHATASE"/>
    <property type="match status" value="1"/>
</dbReference>
<dbReference type="SFLD" id="SFLDG01137">
    <property type="entry name" value="C1.6.1:_Phosphoserine_Phosphat"/>
    <property type="match status" value="1"/>
</dbReference>